<sequence>MTWKQKILGHCQQLGLKNFLTSNSHPADPVTLETYKANHLQTAGILLSYMGTTNYNRFVTEKNQENPVKLWKLLTNHYKAKTSGNHAKVYNNFITFQFKTDLAAYLDMVNKHLKIVLSPLTIELVKKTLYNKQQDVSLNLVTIKTEDSEMTATKNKSRKCKHCSGGIHNTKTGHPEKDCNAQPRLPCE</sequence>
<feature type="region of interest" description="Disordered" evidence="1">
    <location>
        <begin position="164"/>
        <end position="188"/>
    </location>
</feature>
<dbReference type="AlphaFoldDB" id="A0A0L6V002"/>
<accession>A0A0L6V002</accession>
<reference evidence="2 3" key="1">
    <citation type="submission" date="2015-08" db="EMBL/GenBank/DDBJ databases">
        <title>Next Generation Sequencing and Analysis of the Genome of Puccinia sorghi L Schw, the Causal Agent of Maize Common Rust.</title>
        <authorList>
            <person name="Rochi L."/>
            <person name="Burguener G."/>
            <person name="Darino M."/>
            <person name="Turjanski A."/>
            <person name="Kreff E."/>
            <person name="Dieguez M.J."/>
            <person name="Sacco F."/>
        </authorList>
    </citation>
    <scope>NUCLEOTIDE SEQUENCE [LARGE SCALE GENOMIC DNA]</scope>
    <source>
        <strain evidence="2 3">RO10H11247</strain>
    </source>
</reference>
<evidence type="ECO:0000313" key="3">
    <source>
        <dbReference type="Proteomes" id="UP000037035"/>
    </source>
</evidence>
<organism evidence="2 3">
    <name type="scientific">Puccinia sorghi</name>
    <dbReference type="NCBI Taxonomy" id="27349"/>
    <lineage>
        <taxon>Eukaryota</taxon>
        <taxon>Fungi</taxon>
        <taxon>Dikarya</taxon>
        <taxon>Basidiomycota</taxon>
        <taxon>Pucciniomycotina</taxon>
        <taxon>Pucciniomycetes</taxon>
        <taxon>Pucciniales</taxon>
        <taxon>Pucciniaceae</taxon>
        <taxon>Puccinia</taxon>
    </lineage>
</organism>
<dbReference type="Proteomes" id="UP000037035">
    <property type="component" value="Unassembled WGS sequence"/>
</dbReference>
<dbReference type="EMBL" id="LAVV01007994">
    <property type="protein sequence ID" value="KNZ54106.1"/>
    <property type="molecule type" value="Genomic_DNA"/>
</dbReference>
<gene>
    <name evidence="2" type="ORF">VP01_3042g6</name>
</gene>
<evidence type="ECO:0000313" key="2">
    <source>
        <dbReference type="EMBL" id="KNZ54106.1"/>
    </source>
</evidence>
<protein>
    <submittedName>
        <fullName evidence="2">Uncharacterized protein</fullName>
    </submittedName>
</protein>
<evidence type="ECO:0000256" key="1">
    <source>
        <dbReference type="SAM" id="MobiDB-lite"/>
    </source>
</evidence>
<name>A0A0L6V002_9BASI</name>
<proteinExistence type="predicted"/>
<keyword evidence="3" id="KW-1185">Reference proteome</keyword>
<dbReference type="VEuPathDB" id="FungiDB:VP01_3042g6"/>
<comment type="caution">
    <text evidence="2">The sequence shown here is derived from an EMBL/GenBank/DDBJ whole genome shotgun (WGS) entry which is preliminary data.</text>
</comment>